<dbReference type="CAZy" id="GT4">
    <property type="family name" value="Glycosyltransferase Family 4"/>
</dbReference>
<organism evidence="3 4">
    <name type="scientific">Shewanella denitrificans (strain OS217 / ATCC BAA-1090 / DSM 15013)</name>
    <dbReference type="NCBI Taxonomy" id="318161"/>
    <lineage>
        <taxon>Bacteria</taxon>
        <taxon>Pseudomonadati</taxon>
        <taxon>Pseudomonadota</taxon>
        <taxon>Gammaproteobacteria</taxon>
        <taxon>Alteromonadales</taxon>
        <taxon>Shewanellaceae</taxon>
        <taxon>Shewanella</taxon>
    </lineage>
</organism>
<reference evidence="3 4" key="1">
    <citation type="submission" date="2006-03" db="EMBL/GenBank/DDBJ databases">
        <title>Complete sequence of Shewanella denitrificans OS217.</title>
        <authorList>
            <consortium name="US DOE Joint Genome Institute"/>
            <person name="Copeland A."/>
            <person name="Lucas S."/>
            <person name="Lapidus A."/>
            <person name="Barry K."/>
            <person name="Detter J.C."/>
            <person name="Glavina del Rio T."/>
            <person name="Hammon N."/>
            <person name="Israni S."/>
            <person name="Dalin E."/>
            <person name="Tice H."/>
            <person name="Pitluck S."/>
            <person name="Brettin T."/>
            <person name="Bruce D."/>
            <person name="Han C."/>
            <person name="Tapia R."/>
            <person name="Gilna P."/>
            <person name="Kiss H."/>
            <person name="Schmutz J."/>
            <person name="Larimer F."/>
            <person name="Land M."/>
            <person name="Hauser L."/>
            <person name="Kyrpides N."/>
            <person name="Lykidis A."/>
            <person name="Richardson P."/>
        </authorList>
    </citation>
    <scope>NUCLEOTIDE SEQUENCE [LARGE SCALE GENOMIC DNA]</scope>
    <source>
        <strain evidence="4">OS217 / ATCC BAA-1090 / DSM 15013</strain>
    </source>
</reference>
<dbReference type="SUPFAM" id="SSF53756">
    <property type="entry name" value="UDP-Glycosyltransferase/glycogen phosphorylase"/>
    <property type="match status" value="1"/>
</dbReference>
<name>Q12KU8_SHEDO</name>
<dbReference type="Proteomes" id="UP000001982">
    <property type="component" value="Chromosome"/>
</dbReference>
<keyword evidence="4" id="KW-1185">Reference proteome</keyword>
<dbReference type="KEGG" id="sdn:Sden_2649"/>
<dbReference type="PANTHER" id="PTHR12526:SF630">
    <property type="entry name" value="GLYCOSYLTRANSFERASE"/>
    <property type="match status" value="1"/>
</dbReference>
<evidence type="ECO:0000259" key="2">
    <source>
        <dbReference type="Pfam" id="PF13477"/>
    </source>
</evidence>
<feature type="domain" description="Glycosyltransferase subfamily 4-like N-terminal" evidence="2">
    <location>
        <begin position="28"/>
        <end position="132"/>
    </location>
</feature>
<proteinExistence type="predicted"/>
<dbReference type="PANTHER" id="PTHR12526">
    <property type="entry name" value="GLYCOSYLTRANSFERASE"/>
    <property type="match status" value="1"/>
</dbReference>
<dbReference type="AlphaFoldDB" id="Q12KU8"/>
<dbReference type="HOGENOM" id="CLU_009583_8_0_6"/>
<feature type="domain" description="Glycosyl transferase family 1" evidence="1">
    <location>
        <begin position="201"/>
        <end position="344"/>
    </location>
</feature>
<dbReference type="STRING" id="318161.Sden_2649"/>
<dbReference type="GO" id="GO:0016757">
    <property type="term" value="F:glycosyltransferase activity"/>
    <property type="evidence" value="ECO:0007669"/>
    <property type="project" value="InterPro"/>
</dbReference>
<dbReference type="EMBL" id="CP000302">
    <property type="protein sequence ID" value="ABE55928.1"/>
    <property type="molecule type" value="Genomic_DNA"/>
</dbReference>
<dbReference type="InterPro" id="IPR028098">
    <property type="entry name" value="Glyco_trans_4-like_N"/>
</dbReference>
<sequence>MFKYMKKLLIVTTVPETLATILQSQPTFLNEEYEVFLASSTGIQQVADIENVRCFTINMYRGYSPFKDLFSIFKMFYLLLRIKPHIIHSYTPKAGLVCAIAAYFARVPHRIHTFTGLLFPTATGFKHLILKFTDKLVIYLNTHIVCEGYGVWRQFYRFGFSESKFEVIGNGNIAGVDLCYFDPDIVDLSVKSNLISSYKLEGCKVFLYVGRLNVDKGIKELVNAFINLNDNSKLLIVGALDTTAPPDDDTLLKIKVNPNIIDFGFLNDIRPIMSISSCLILPSYREGFPNVVLQAGAMELPCIVTDIPGCNEIISHDVNGWLVKPKCIDALESAMNDFLSLDNAKLLSVKKEASENIKTNFERSFYQKKLLNFYNKVLEND</sequence>
<dbReference type="InterPro" id="IPR001296">
    <property type="entry name" value="Glyco_trans_1"/>
</dbReference>
<gene>
    <name evidence="3" type="ordered locus">Sden_2649</name>
</gene>
<evidence type="ECO:0000313" key="4">
    <source>
        <dbReference type="Proteomes" id="UP000001982"/>
    </source>
</evidence>
<dbReference type="eggNOG" id="COG0438">
    <property type="taxonomic scope" value="Bacteria"/>
</dbReference>
<dbReference type="Gene3D" id="3.40.50.2000">
    <property type="entry name" value="Glycogen Phosphorylase B"/>
    <property type="match status" value="2"/>
</dbReference>
<evidence type="ECO:0000313" key="3">
    <source>
        <dbReference type="EMBL" id="ABE55928.1"/>
    </source>
</evidence>
<protein>
    <submittedName>
        <fullName evidence="3">Glycosyl transferase, group 1</fullName>
    </submittedName>
</protein>
<dbReference type="Pfam" id="PF13477">
    <property type="entry name" value="Glyco_trans_4_2"/>
    <property type="match status" value="1"/>
</dbReference>
<dbReference type="Pfam" id="PF00534">
    <property type="entry name" value="Glycos_transf_1"/>
    <property type="match status" value="1"/>
</dbReference>
<accession>Q12KU8</accession>
<dbReference type="GO" id="GO:1901135">
    <property type="term" value="P:carbohydrate derivative metabolic process"/>
    <property type="evidence" value="ECO:0007669"/>
    <property type="project" value="UniProtKB-ARBA"/>
</dbReference>
<dbReference type="DNASU" id="4019166"/>
<evidence type="ECO:0000259" key="1">
    <source>
        <dbReference type="Pfam" id="PF00534"/>
    </source>
</evidence>
<keyword evidence="3" id="KW-0808">Transferase</keyword>